<keyword evidence="3" id="KW-1185">Reference proteome</keyword>
<dbReference type="STRING" id="69222.BG55_10045"/>
<dbReference type="InterPro" id="IPR002725">
    <property type="entry name" value="YgjP-like_metallopeptidase"/>
</dbReference>
<reference evidence="2 3" key="1">
    <citation type="submission" date="2014-02" db="EMBL/GenBank/DDBJ databases">
        <title>Draft genome of Erwinia mallotivora strain BT-MARDI, a papaya dieback pathogen.</title>
        <authorList>
            <person name="Redzuan R."/>
            <person name="Abu Bakar N."/>
            <person name="Badrun R."/>
            <person name="Mohd Raih M.F."/>
            <person name="Rozano L."/>
            <person name="Mat Amin N."/>
        </authorList>
    </citation>
    <scope>NUCLEOTIDE SEQUENCE [LARGE SCALE GENOMIC DNA]</scope>
    <source>
        <strain evidence="2 3">BT-MARDI</strain>
    </source>
</reference>
<evidence type="ECO:0000313" key="3">
    <source>
        <dbReference type="Proteomes" id="UP000019918"/>
    </source>
</evidence>
<name>A0A014N7Y3_9GAMM</name>
<keyword evidence="2" id="KW-0378">Hydrolase</keyword>
<gene>
    <name evidence="2" type="ORF">BG55_10045</name>
</gene>
<dbReference type="GO" id="GO:0016787">
    <property type="term" value="F:hydrolase activity"/>
    <property type="evidence" value="ECO:0007669"/>
    <property type="project" value="UniProtKB-KW"/>
</dbReference>
<comment type="caution">
    <text evidence="2">The sequence shown here is derived from an EMBL/GenBank/DDBJ whole genome shotgun (WGS) entry which is preliminary data.</text>
</comment>
<dbReference type="RefSeq" id="WP_034936881.1">
    <property type="nucleotide sequence ID" value="NZ_JFHN01000045.1"/>
</dbReference>
<evidence type="ECO:0000259" key="1">
    <source>
        <dbReference type="Pfam" id="PF01863"/>
    </source>
</evidence>
<organism evidence="2 3">
    <name type="scientific">Erwinia mallotivora</name>
    <dbReference type="NCBI Taxonomy" id="69222"/>
    <lineage>
        <taxon>Bacteria</taxon>
        <taxon>Pseudomonadati</taxon>
        <taxon>Pseudomonadota</taxon>
        <taxon>Gammaproteobacteria</taxon>
        <taxon>Enterobacterales</taxon>
        <taxon>Erwiniaceae</taxon>
        <taxon>Erwinia</taxon>
    </lineage>
</organism>
<dbReference type="EMBL" id="JFHN01000045">
    <property type="protein sequence ID" value="EXU75513.1"/>
    <property type="molecule type" value="Genomic_DNA"/>
</dbReference>
<dbReference type="CDD" id="cd07344">
    <property type="entry name" value="M48_yhfN_like"/>
    <property type="match status" value="1"/>
</dbReference>
<dbReference type="Gene3D" id="3.30.2010.10">
    <property type="entry name" value="Metalloproteases ('zincins'), catalytic domain"/>
    <property type="match status" value="1"/>
</dbReference>
<dbReference type="AlphaFoldDB" id="A0A014N7Y3"/>
<feature type="domain" description="YgjP-like metallopeptidase" evidence="1">
    <location>
        <begin position="21"/>
        <end position="227"/>
    </location>
</feature>
<dbReference type="PANTHER" id="PTHR30399:SF1">
    <property type="entry name" value="UTP PYROPHOSPHATASE"/>
    <property type="match status" value="1"/>
</dbReference>
<dbReference type="PATRIC" id="fig|69222.5.peg.2069"/>
<proteinExistence type="predicted"/>
<protein>
    <submittedName>
        <fullName evidence="2">Metal-dependent hydrolase</fullName>
    </submittedName>
</protein>
<sequence length="235" mass="27654">MPIRQVRDIEYQLLPGTDRQTTDIVIERNGVITVRPPRRMTPEQVDETVLSKRMWIYRNLAEWRDLNAAQVMREWVSGETFLYLGSGYRLQLVAEQDDALKLKDGRFCLQREIVERGGHSAAHKAFEDFYKAKGLARIRNRVNWFAPRVGVTAGALEIKDLGYRWASCTRNGDLHFHWKCLMAPLTVIDYIIVHELCHLHHRDHSDAFWNEVDKVLPDYRERKEWLRIRGAELDL</sequence>
<dbReference type="Proteomes" id="UP000019918">
    <property type="component" value="Unassembled WGS sequence"/>
</dbReference>
<evidence type="ECO:0000313" key="2">
    <source>
        <dbReference type="EMBL" id="EXU75513.1"/>
    </source>
</evidence>
<dbReference type="Pfam" id="PF01863">
    <property type="entry name" value="YgjP-like"/>
    <property type="match status" value="1"/>
</dbReference>
<accession>A0A014N7Y3</accession>
<dbReference type="InterPro" id="IPR053136">
    <property type="entry name" value="UTP_pyrophosphatase-like"/>
</dbReference>
<dbReference type="OrthoDB" id="9000630at2"/>
<dbReference type="PANTHER" id="PTHR30399">
    <property type="entry name" value="UNCHARACTERIZED PROTEIN YGJP"/>
    <property type="match status" value="1"/>
</dbReference>